<organism evidence="1 2">
    <name type="scientific">alpha proteobacterium IMCC14465</name>
    <dbReference type="NCBI Taxonomy" id="1220535"/>
    <lineage>
        <taxon>Bacteria</taxon>
        <taxon>Pseudomonadati</taxon>
        <taxon>Pseudomonadota</taxon>
        <taxon>Alphaproteobacteria</taxon>
        <taxon>PS1 clade</taxon>
    </lineage>
</organism>
<accession>J9DIU8</accession>
<proteinExistence type="predicted"/>
<protein>
    <recommendedName>
        <fullName evidence="3">NADH:ubiquinone oxidoreductase subunit NDUFA12</fullName>
    </recommendedName>
</protein>
<evidence type="ECO:0000313" key="2">
    <source>
        <dbReference type="Proteomes" id="UP000004836"/>
    </source>
</evidence>
<name>J9DIU8_9PROT</name>
<dbReference type="InterPro" id="IPR007763">
    <property type="entry name" value="NDUFA12"/>
</dbReference>
<dbReference type="Pfam" id="PF05071">
    <property type="entry name" value="NDUFA12"/>
    <property type="match status" value="1"/>
</dbReference>
<evidence type="ECO:0008006" key="3">
    <source>
        <dbReference type="Google" id="ProtNLM"/>
    </source>
</evidence>
<dbReference type="GO" id="GO:0045271">
    <property type="term" value="C:respiratory chain complex I"/>
    <property type="evidence" value="ECO:0007669"/>
    <property type="project" value="InterPro"/>
</dbReference>
<dbReference type="STRING" id="1220535.IMCC14465_02350"/>
<dbReference type="Proteomes" id="UP000004836">
    <property type="component" value="Unassembled WGS sequence"/>
</dbReference>
<keyword evidence="2" id="KW-1185">Reference proteome</keyword>
<dbReference type="NCBIfam" id="NF006040">
    <property type="entry name" value="PRK08183.1"/>
    <property type="match status" value="1"/>
</dbReference>
<dbReference type="PANTHER" id="PTHR12910">
    <property type="entry name" value="NADH-UBIQUINONE OXIDOREDUCTASE SUBUNIT B17.2"/>
    <property type="match status" value="1"/>
</dbReference>
<evidence type="ECO:0000313" key="1">
    <source>
        <dbReference type="EMBL" id="EJW21841.1"/>
    </source>
</evidence>
<dbReference type="AlphaFoldDB" id="J9DIU8"/>
<dbReference type="OrthoDB" id="9795340at2"/>
<dbReference type="EMBL" id="ALYF01000002">
    <property type="protein sequence ID" value="EJW21841.1"/>
    <property type="molecule type" value="Genomic_DNA"/>
</dbReference>
<dbReference type="PATRIC" id="fig|1220535.3.peg.233"/>
<comment type="caution">
    <text evidence="1">The sequence shown here is derived from an EMBL/GenBank/DDBJ whole genome shotgun (WGS) entry which is preliminary data.</text>
</comment>
<reference evidence="1 2" key="1">
    <citation type="journal article" date="2012" name="J. Bacteriol.">
        <title>Genome Sequence of Strain IMCC14465, Isolated from the East Sea, Belonging to the PS1 Clade of Alphaproteobacteria.</title>
        <authorList>
            <person name="Yang S.J."/>
            <person name="Kang I."/>
            <person name="Cho J.C."/>
        </authorList>
    </citation>
    <scope>NUCLEOTIDE SEQUENCE [LARGE SCALE GENOMIC DNA]</scope>
    <source>
        <strain evidence="1 2">IMCC14465</strain>
    </source>
</reference>
<sequence length="132" mass="15227">MQFLKKFFTWWHGATFGTALFTSRRGRLIGTDDQGNKYYVDKKNQSLNGKVRRWVIYDGDVEASRVPPEWHAWLHYTVDTPPSEAMPERHDWEQPHQVNMTGTSKAHKPKGSLLDDVPEAAEGVGYQAWIPK</sequence>
<dbReference type="PANTHER" id="PTHR12910:SF2">
    <property type="entry name" value="NADH DEHYDROGENASE [UBIQUINONE] 1 ALPHA SUBCOMPLEX SUBUNIT 12"/>
    <property type="match status" value="1"/>
</dbReference>
<dbReference type="eggNOG" id="COG3761">
    <property type="taxonomic scope" value="Bacteria"/>
</dbReference>
<gene>
    <name evidence="1" type="ORF">IMCC14465_02350</name>
</gene>
<dbReference type="GO" id="GO:0006979">
    <property type="term" value="P:response to oxidative stress"/>
    <property type="evidence" value="ECO:0007669"/>
    <property type="project" value="TreeGrafter"/>
</dbReference>